<dbReference type="Proteomes" id="UP000306272">
    <property type="component" value="Unassembled WGS sequence"/>
</dbReference>
<gene>
    <name evidence="1" type="ORF">FHG55_16425</name>
</gene>
<organism evidence="1 2">
    <name type="scientific">Pseudomonas jessenii</name>
    <dbReference type="NCBI Taxonomy" id="77298"/>
    <lineage>
        <taxon>Bacteria</taxon>
        <taxon>Pseudomonadati</taxon>
        <taxon>Pseudomonadota</taxon>
        <taxon>Gammaproteobacteria</taxon>
        <taxon>Pseudomonadales</taxon>
        <taxon>Pseudomonadaceae</taxon>
        <taxon>Pseudomonas</taxon>
    </lineage>
</organism>
<reference evidence="1" key="1">
    <citation type="submission" date="2019-06" db="EMBL/GenBank/DDBJ databases">
        <title>Pseudomonas-derived Butenolides : (Bio)synthesis of Styrolides.</title>
        <authorList>
            <person name="Klapper M."/>
            <person name="Chowdhury S."/>
            <person name="Stallforth P."/>
        </authorList>
    </citation>
    <scope>NUCLEOTIDE SEQUENCE [LARGE SCALE GENOMIC DNA]</scope>
    <source>
        <strain evidence="1">EC-S101</strain>
    </source>
</reference>
<name>A0A5C4KY91_PSEJE</name>
<comment type="caution">
    <text evidence="1">The sequence shown here is derived from an EMBL/GenBank/DDBJ whole genome shotgun (WGS) entry which is preliminary data.</text>
</comment>
<accession>A0A5C4KY91</accession>
<evidence type="ECO:0000313" key="1">
    <source>
        <dbReference type="EMBL" id="TNB94772.1"/>
    </source>
</evidence>
<dbReference type="AlphaFoldDB" id="A0A5C4KY91"/>
<proteinExistence type="predicted"/>
<dbReference type="RefSeq" id="WP_139054928.1">
    <property type="nucleotide sequence ID" value="NZ_VDDB01000013.1"/>
</dbReference>
<keyword evidence="2" id="KW-1185">Reference proteome</keyword>
<evidence type="ECO:0000313" key="2">
    <source>
        <dbReference type="Proteomes" id="UP000306272"/>
    </source>
</evidence>
<dbReference type="EMBL" id="VDDB01000013">
    <property type="protein sequence ID" value="TNB94772.1"/>
    <property type="molecule type" value="Genomic_DNA"/>
</dbReference>
<sequence length="391" mass="45426">MYWISELHRKLVENNVKQVFFLSREGQPLKKMFDSYCTHSGQHIQSRYLEVSRRATLLPSLQSLEKEKFTTLFRQYRSMSLFEFLSSIGLEEFRTELVVLLGISVKELEQRHEDFPESKLFQNLIENSKFKQIFDEQRTLRRSVFWRYLSSLAEDDVPEELVVVDVGWKGTIQDNLYALLCNEAASTVKRVTGYYIGLVAEGAAGPMNTKHGLLFSTNNGRSPRYHIFNENRALFEIVLAADHGSAASYAIDNDGTATAVHDEFHEKEMLENLVFPVQRHIFEHFNRMLSAPPPSLNQVAKTHARLVFQPTRNEVYWFSSVFHVENFGVFERSFFTSMSSKPSISARLKFLFTVLRRNGRGLLGFWPWKKLDERVGRPIANLYGLIRYLQK</sequence>
<protein>
    <submittedName>
        <fullName evidence="1">Uncharacterized protein</fullName>
    </submittedName>
</protein>